<dbReference type="AlphaFoldDB" id="A0AAV4J6G4"/>
<reference evidence="1 2" key="1">
    <citation type="journal article" date="2021" name="Elife">
        <title>Chloroplast acquisition without the gene transfer in kleptoplastic sea slugs, Plakobranchus ocellatus.</title>
        <authorList>
            <person name="Maeda T."/>
            <person name="Takahashi S."/>
            <person name="Yoshida T."/>
            <person name="Shimamura S."/>
            <person name="Takaki Y."/>
            <person name="Nagai Y."/>
            <person name="Toyoda A."/>
            <person name="Suzuki Y."/>
            <person name="Arimoto A."/>
            <person name="Ishii H."/>
            <person name="Satoh N."/>
            <person name="Nishiyama T."/>
            <person name="Hasebe M."/>
            <person name="Maruyama T."/>
            <person name="Minagawa J."/>
            <person name="Obokata J."/>
            <person name="Shigenobu S."/>
        </authorList>
    </citation>
    <scope>NUCLEOTIDE SEQUENCE [LARGE SCALE GENOMIC DNA]</scope>
</reference>
<name>A0AAV4J6G4_9GAST</name>
<protein>
    <submittedName>
        <fullName evidence="1">Uncharacterized protein</fullName>
    </submittedName>
</protein>
<evidence type="ECO:0000313" key="1">
    <source>
        <dbReference type="EMBL" id="GFS16176.1"/>
    </source>
</evidence>
<dbReference type="EMBL" id="BMAT01013603">
    <property type="protein sequence ID" value="GFS16176.1"/>
    <property type="molecule type" value="Genomic_DNA"/>
</dbReference>
<organism evidence="1 2">
    <name type="scientific">Elysia marginata</name>
    <dbReference type="NCBI Taxonomy" id="1093978"/>
    <lineage>
        <taxon>Eukaryota</taxon>
        <taxon>Metazoa</taxon>
        <taxon>Spiralia</taxon>
        <taxon>Lophotrochozoa</taxon>
        <taxon>Mollusca</taxon>
        <taxon>Gastropoda</taxon>
        <taxon>Heterobranchia</taxon>
        <taxon>Euthyneura</taxon>
        <taxon>Panpulmonata</taxon>
        <taxon>Sacoglossa</taxon>
        <taxon>Placobranchoidea</taxon>
        <taxon>Plakobranchidae</taxon>
        <taxon>Elysia</taxon>
    </lineage>
</organism>
<sequence>MKIAVDRAIKTAVKTHRNTKQRSATDMKTAVDRAIKTVVKTHRNTKQRSATDMKTEVDRAIKTAVKTHRNTKQRSATDMKTAVKPLAVPNTQRSIGFCKELSDVGTGGRWSDCVDCDSWCQHMVLH</sequence>
<accession>A0AAV4J6G4</accession>
<proteinExistence type="predicted"/>
<evidence type="ECO:0000313" key="2">
    <source>
        <dbReference type="Proteomes" id="UP000762676"/>
    </source>
</evidence>
<dbReference type="Proteomes" id="UP000762676">
    <property type="component" value="Unassembled WGS sequence"/>
</dbReference>
<gene>
    <name evidence="1" type="ORF">ElyMa_006788700</name>
</gene>
<comment type="caution">
    <text evidence="1">The sequence shown here is derived from an EMBL/GenBank/DDBJ whole genome shotgun (WGS) entry which is preliminary data.</text>
</comment>
<keyword evidence="2" id="KW-1185">Reference proteome</keyword>